<dbReference type="AlphaFoldDB" id="A0A0N5BVA9"/>
<evidence type="ECO:0000313" key="2">
    <source>
        <dbReference type="WBParaSite" id="SPAL_0000977400.1"/>
    </source>
</evidence>
<evidence type="ECO:0000313" key="1">
    <source>
        <dbReference type="Proteomes" id="UP000046392"/>
    </source>
</evidence>
<name>A0A0N5BVA9_STREA</name>
<accession>A0A0N5BVA9</accession>
<dbReference type="Proteomes" id="UP000046392">
    <property type="component" value="Unplaced"/>
</dbReference>
<keyword evidence="1" id="KW-1185">Reference proteome</keyword>
<dbReference type="WBParaSite" id="SPAL_0000977400.1">
    <property type="protein sequence ID" value="SPAL_0000977400.1"/>
    <property type="gene ID" value="SPAL_0000977400"/>
</dbReference>
<sequence length="550" mass="65503">MDAEEISFINIMEISLIRRKILEYIPSFKDITCLASTCWELNKIIKNVKITRDLHFYFNDKIDIAFAKIDDIVRLTEGHIDVQEESKFEDCAFMEKFNFRNNGGQKDEKLNIDKFICDNTVRISLLNIYGEVSSEKYVQFITKLAQQYKINSEERRNLTILKLHDQRYGSKFNALLHVLPYLHHENINTIIIPIRFFSIDLIKYDGFLNNLFDGFPKLYRLGIDLSFRSNIYNNFSHNKNAIDKIMKQLSKKKNASIYFYKYDGSFFRTVYYFLVFFKIAMKYGIKVTMEDRTLLQLKERGISDILMNHDYPLERCVTASVNRIDFLDSSSYDCFRRMRCYENLKMVSLVFSYNLYLCSLEKDFKAFGDIQSLNNLKKVIAIELTFVKHHDGIDEDEIEIFHKNVKYLIQLLPRSVERLQLFGIPKLNYDLTRTIRRHMKNIEVLSLCNVSIEETDCLSVFKKLQVVSIRSDIPIKIPDSVKLFAIYTRESAEQDIIKKLTNEYSKKFSKKLTDNRGRDIFFNDINDWKCYNHMLRMEYSFYDEYMYFDR</sequence>
<reference evidence="2" key="1">
    <citation type="submission" date="2017-02" db="UniProtKB">
        <authorList>
            <consortium name="WormBaseParasite"/>
        </authorList>
    </citation>
    <scope>IDENTIFICATION</scope>
</reference>
<proteinExistence type="predicted"/>
<protein>
    <submittedName>
        <fullName evidence="2">F-box domain-containing protein</fullName>
    </submittedName>
</protein>
<organism evidence="1 2">
    <name type="scientific">Strongyloides papillosus</name>
    <name type="common">Intestinal threadworm</name>
    <dbReference type="NCBI Taxonomy" id="174720"/>
    <lineage>
        <taxon>Eukaryota</taxon>
        <taxon>Metazoa</taxon>
        <taxon>Ecdysozoa</taxon>
        <taxon>Nematoda</taxon>
        <taxon>Chromadorea</taxon>
        <taxon>Rhabditida</taxon>
        <taxon>Tylenchina</taxon>
        <taxon>Panagrolaimomorpha</taxon>
        <taxon>Strongyloidoidea</taxon>
        <taxon>Strongyloididae</taxon>
        <taxon>Strongyloides</taxon>
    </lineage>
</organism>